<dbReference type="GO" id="GO:0000166">
    <property type="term" value="F:nucleotide binding"/>
    <property type="evidence" value="ECO:0007669"/>
    <property type="project" value="UniProtKB-KW"/>
</dbReference>
<protein>
    <recommendedName>
        <fullName evidence="4">Disease resistance N-terminal domain-containing protein</fullName>
    </recommendedName>
</protein>
<reference evidence="5 6" key="1">
    <citation type="submission" date="2024-01" db="EMBL/GenBank/DDBJ databases">
        <title>The genomes of 5 underutilized Papilionoideae crops provide insights into root nodulation and disease resistanc.</title>
        <authorList>
            <person name="Yuan L."/>
        </authorList>
    </citation>
    <scope>NUCLEOTIDE SEQUENCE [LARGE SCALE GENOMIC DNA]</scope>
    <source>
        <strain evidence="5">ZHUSHIDOU_FW_LH</strain>
        <tissue evidence="5">Leaf</tissue>
    </source>
</reference>
<evidence type="ECO:0000256" key="3">
    <source>
        <dbReference type="ARBA" id="ARBA00022821"/>
    </source>
</evidence>
<dbReference type="Pfam" id="PF18052">
    <property type="entry name" value="Rx_N"/>
    <property type="match status" value="1"/>
</dbReference>
<keyword evidence="3" id="KW-0611">Plant defense</keyword>
<evidence type="ECO:0000256" key="2">
    <source>
        <dbReference type="ARBA" id="ARBA00022741"/>
    </source>
</evidence>
<keyword evidence="2" id="KW-0547">Nucleotide-binding</keyword>
<dbReference type="EMBL" id="JAYWIO010000004">
    <property type="protein sequence ID" value="KAK7267933.1"/>
    <property type="molecule type" value="Genomic_DNA"/>
</dbReference>
<gene>
    <name evidence="5" type="ORF">RIF29_20614</name>
</gene>
<evidence type="ECO:0000259" key="4">
    <source>
        <dbReference type="Pfam" id="PF18052"/>
    </source>
</evidence>
<organism evidence="5 6">
    <name type="scientific">Crotalaria pallida</name>
    <name type="common">Smooth rattlebox</name>
    <name type="synonym">Crotalaria striata</name>
    <dbReference type="NCBI Taxonomy" id="3830"/>
    <lineage>
        <taxon>Eukaryota</taxon>
        <taxon>Viridiplantae</taxon>
        <taxon>Streptophyta</taxon>
        <taxon>Embryophyta</taxon>
        <taxon>Tracheophyta</taxon>
        <taxon>Spermatophyta</taxon>
        <taxon>Magnoliopsida</taxon>
        <taxon>eudicotyledons</taxon>
        <taxon>Gunneridae</taxon>
        <taxon>Pentapetalae</taxon>
        <taxon>rosids</taxon>
        <taxon>fabids</taxon>
        <taxon>Fabales</taxon>
        <taxon>Fabaceae</taxon>
        <taxon>Papilionoideae</taxon>
        <taxon>50 kb inversion clade</taxon>
        <taxon>genistoids sensu lato</taxon>
        <taxon>core genistoids</taxon>
        <taxon>Crotalarieae</taxon>
        <taxon>Crotalaria</taxon>
    </lineage>
</organism>
<dbReference type="InterPro" id="IPR041118">
    <property type="entry name" value="Rx_N"/>
</dbReference>
<feature type="domain" description="Disease resistance N-terminal" evidence="4">
    <location>
        <begin position="6"/>
        <end position="93"/>
    </location>
</feature>
<dbReference type="AlphaFoldDB" id="A0AAN9FA19"/>
<dbReference type="Proteomes" id="UP001372338">
    <property type="component" value="Unassembled WGS sequence"/>
</dbReference>
<keyword evidence="6" id="KW-1185">Reference proteome</keyword>
<dbReference type="Gene3D" id="1.20.5.4130">
    <property type="match status" value="1"/>
</dbReference>
<sequence length="236" mass="27360">MEATLLSFARDKLLPLLIELHCTLRGVPKKVEEIKQELEQIQVDINVADRMAKDEQDNVTCEGIKANVKQPREVAFRREDVVEEYNMTSEELQQPVDPGCAAVLFCYVAAYYQAYDDSPSNSIRHSRHYKNCSSSTRRHDFRDVVRYIKEDEVVGIEDPINELMGWLKEGRAERSTHCNSSTRRHDFRDVVRYIKEDEVVGIEDPINELMGWLKEGRAERSTHCHCCGRNGCWRVP</sequence>
<evidence type="ECO:0000256" key="1">
    <source>
        <dbReference type="ARBA" id="ARBA00022737"/>
    </source>
</evidence>
<keyword evidence="1" id="KW-0677">Repeat</keyword>
<accession>A0AAN9FA19</accession>
<evidence type="ECO:0000313" key="6">
    <source>
        <dbReference type="Proteomes" id="UP001372338"/>
    </source>
</evidence>
<comment type="caution">
    <text evidence="5">The sequence shown here is derived from an EMBL/GenBank/DDBJ whole genome shotgun (WGS) entry which is preliminary data.</text>
</comment>
<dbReference type="GO" id="GO:0006952">
    <property type="term" value="P:defense response"/>
    <property type="evidence" value="ECO:0007669"/>
    <property type="project" value="UniProtKB-KW"/>
</dbReference>
<proteinExistence type="predicted"/>
<name>A0AAN9FA19_CROPI</name>
<evidence type="ECO:0000313" key="5">
    <source>
        <dbReference type="EMBL" id="KAK7267933.1"/>
    </source>
</evidence>